<comment type="caution">
    <text evidence="2">The sequence shown here is derived from an EMBL/GenBank/DDBJ whole genome shotgun (WGS) entry which is preliminary data.</text>
</comment>
<organism evidence="2 3">
    <name type="scientific">Tilletia controversa</name>
    <name type="common">dwarf bunt fungus</name>
    <dbReference type="NCBI Taxonomy" id="13291"/>
    <lineage>
        <taxon>Eukaryota</taxon>
        <taxon>Fungi</taxon>
        <taxon>Dikarya</taxon>
        <taxon>Basidiomycota</taxon>
        <taxon>Ustilaginomycotina</taxon>
        <taxon>Exobasidiomycetes</taxon>
        <taxon>Tilletiales</taxon>
        <taxon>Tilletiaceae</taxon>
        <taxon>Tilletia</taxon>
    </lineage>
</organism>
<evidence type="ECO:0000313" key="2">
    <source>
        <dbReference type="EMBL" id="KAE8242885.1"/>
    </source>
</evidence>
<dbReference type="AlphaFoldDB" id="A0A8X7MPM9"/>
<keyword evidence="3" id="KW-1185">Reference proteome</keyword>
<evidence type="ECO:0000313" key="3">
    <source>
        <dbReference type="Proteomes" id="UP000077684"/>
    </source>
</evidence>
<dbReference type="EMBL" id="LWDE02001013">
    <property type="protein sequence ID" value="KAE8242885.1"/>
    <property type="molecule type" value="Genomic_DNA"/>
</dbReference>
<reference evidence="2" key="2">
    <citation type="journal article" date="2019" name="IMA Fungus">
        <title>Genome sequencing and comparison of five Tilletia species to identify candidate genes for the detection of regulated species infecting wheat.</title>
        <authorList>
            <person name="Nguyen H.D.T."/>
            <person name="Sultana T."/>
            <person name="Kesanakurti P."/>
            <person name="Hambleton S."/>
        </authorList>
    </citation>
    <scope>NUCLEOTIDE SEQUENCE</scope>
    <source>
        <strain evidence="2">DAOMC 236426</strain>
    </source>
</reference>
<name>A0A8X7MPM9_9BASI</name>
<evidence type="ECO:0000256" key="1">
    <source>
        <dbReference type="SAM" id="MobiDB-lite"/>
    </source>
</evidence>
<feature type="region of interest" description="Disordered" evidence="1">
    <location>
        <begin position="1"/>
        <end position="25"/>
    </location>
</feature>
<dbReference type="PANTHER" id="PTHR13379:SF0">
    <property type="entry name" value="UPF0415 PROTEIN C7ORF25"/>
    <property type="match status" value="1"/>
</dbReference>
<gene>
    <name evidence="2" type="ORF">A4X06_0g6702</name>
</gene>
<accession>A0A8X7MPM9</accession>
<reference evidence="2" key="1">
    <citation type="submission" date="2016-04" db="EMBL/GenBank/DDBJ databases">
        <authorList>
            <person name="Nguyen H.D."/>
            <person name="Samba Siva P."/>
            <person name="Cullis J."/>
            <person name="Levesque C.A."/>
            <person name="Hambleton S."/>
        </authorList>
    </citation>
    <scope>NUCLEOTIDE SEQUENCE</scope>
    <source>
        <strain evidence="2">DAOMC 236426</strain>
    </source>
</reference>
<protein>
    <submittedName>
        <fullName evidence="2">Uncharacterized protein</fullName>
    </submittedName>
</protein>
<sequence length="704" mass="77260">MAGDDNPSLHAGAASRASASEIGSRRATMQRILNAMYADPDPEPASGTSNPGPALPINTNTSLPIIGAAWDEQVHVHTVPVAGISIVRHSARKELEFLNRAEAKQIARNEDHGNGNGHEASIDVSISSNAPFLESLWDCLQHYVTTAPPVTDLSTSVTLATARAKAPISLPPLKIDVVADGGRRWVRLFTLKPSSLLQEFRLVEAEEVDDSSDEDDGEALPVLKSKTNRLAFDMAAQRCSLVRTALELRRAADYALTLQSPSAADSVPIKVDLILTRLDWPESVPDFGSEGRGSMRDFNEGDRFQLRLDCILNELCLIPHLQVHTSRSPTFPLNDVIPKRQKPIFLPKDDIEDTQTTRHLNLDLSALVALASDIIHGNPISDSSTLEQSQLCFHTTAPYKLIRSTEPPSKPGVQNGAHGRALAEQLWRECCHGVEDGGDFLHSLIGKPPGSEETPNIIFWTTREAADKFFEIVDLVAGEQEKRRALALLNQDGPVAQLQEDFWRESRWAVDLHLRKHLQLPVRIFEEHPAREMMWTDPISQMFVDDLESIVSRNLAAQDEKVSKTNAPSSALERLDIGNISNSPTMASGPGPTAHTSRSLLAGCRNGMTTLTTNFTSVKWLVRQWPGANEPKQTSTGYSSSAWPTLPNSLGLIGKYYLHHDQLLSTPSTQSAVIWVLHPRSFAEQMRDSSNGVGNPDVIVQSSN</sequence>
<dbReference type="PANTHER" id="PTHR13379">
    <property type="entry name" value="UNCHARACTERIZED DUF1308"/>
    <property type="match status" value="1"/>
</dbReference>
<dbReference type="Proteomes" id="UP000077684">
    <property type="component" value="Unassembled WGS sequence"/>
</dbReference>
<proteinExistence type="predicted"/>